<keyword evidence="3" id="KW-1185">Reference proteome</keyword>
<evidence type="ECO:0000256" key="1">
    <source>
        <dbReference type="SAM" id="Phobius"/>
    </source>
</evidence>
<gene>
    <name evidence="2" type="ORF">A9Y76_27155</name>
</gene>
<name>A0A192A7P8_9RALS</name>
<feature type="transmembrane region" description="Helical" evidence="1">
    <location>
        <begin position="20"/>
        <end position="40"/>
    </location>
</feature>
<dbReference type="Proteomes" id="UP000078572">
    <property type="component" value="Plasmid pRI-1"/>
</dbReference>
<keyword evidence="1" id="KW-1133">Transmembrane helix</keyword>
<keyword evidence="1" id="KW-0472">Membrane</keyword>
<proteinExistence type="predicted"/>
<dbReference type="RefSeq" id="WP_024979452.1">
    <property type="nucleotide sequence ID" value="NZ_CP016024.1"/>
</dbReference>
<reference evidence="3" key="1">
    <citation type="submission" date="2016-06" db="EMBL/GenBank/DDBJ databases">
        <authorList>
            <person name="Xu Y."/>
            <person name="Nagy A."/>
            <person name="Yan X."/>
            <person name="Kim S.W."/>
            <person name="Haley B."/>
            <person name="Liu N.T."/>
            <person name="Nou X."/>
        </authorList>
    </citation>
    <scope>NUCLEOTIDE SEQUENCE [LARGE SCALE GENOMIC DNA]</scope>
    <source>
        <strain evidence="3">ATCC 49129</strain>
        <plasmid evidence="3">pri-1</plasmid>
    </source>
</reference>
<sequence length="164" mass="18013">MRNANVTVYQTARSTLWGKLGWILCGIVAAVCLVGVATNYHKLLQETTSRGAPCVDGDYKAPSDAKTLRGLVEHYAGMCSYKVVWNTKVDHVVDPNVFNAAGVLYGTRDFAGAVQNTLVKSVEMGLYRMPHLVACFDEKAKTITVIEYETMSSYKHCALAPMGW</sequence>
<evidence type="ECO:0000313" key="3">
    <source>
        <dbReference type="Proteomes" id="UP000078572"/>
    </source>
</evidence>
<dbReference type="EMBL" id="CP016024">
    <property type="protein sequence ID" value="ANJ76286.1"/>
    <property type="molecule type" value="Genomic_DNA"/>
</dbReference>
<dbReference type="GeneID" id="61529721"/>
<keyword evidence="2" id="KW-0614">Plasmid</keyword>
<geneLocation type="plasmid" evidence="3">
    <name>pri-1</name>
</geneLocation>
<evidence type="ECO:0000313" key="2">
    <source>
        <dbReference type="EMBL" id="ANJ76286.1"/>
    </source>
</evidence>
<dbReference type="OrthoDB" id="615715at2"/>
<dbReference type="AlphaFoldDB" id="A0A192A7P8"/>
<protein>
    <submittedName>
        <fullName evidence="2">Uncharacterized protein</fullName>
    </submittedName>
</protein>
<keyword evidence="1" id="KW-0812">Transmembrane</keyword>
<organism evidence="2 3">
    <name type="scientific">Ralstonia insidiosa</name>
    <dbReference type="NCBI Taxonomy" id="190721"/>
    <lineage>
        <taxon>Bacteria</taxon>
        <taxon>Pseudomonadati</taxon>
        <taxon>Pseudomonadota</taxon>
        <taxon>Betaproteobacteria</taxon>
        <taxon>Burkholderiales</taxon>
        <taxon>Burkholderiaceae</taxon>
        <taxon>Ralstonia</taxon>
    </lineage>
</organism>
<accession>A0A192A7P8</accession>